<dbReference type="SUPFAM" id="SSF57667">
    <property type="entry name" value="beta-beta-alpha zinc fingers"/>
    <property type="match status" value="2"/>
</dbReference>
<comment type="subcellular location">
    <subcellularLocation>
        <location evidence="1">Nucleus</location>
    </subcellularLocation>
</comment>
<dbReference type="PROSITE" id="PS50157">
    <property type="entry name" value="ZINC_FINGER_C2H2_2"/>
    <property type="match status" value="2"/>
</dbReference>
<proteinExistence type="inferred from homology"/>
<keyword evidence="3" id="KW-0479">Metal-binding</keyword>
<dbReference type="InterPro" id="IPR013087">
    <property type="entry name" value="Znf_C2H2_type"/>
</dbReference>
<evidence type="ECO:0000259" key="9">
    <source>
        <dbReference type="PROSITE" id="PS50157"/>
    </source>
</evidence>
<dbReference type="InterPro" id="IPR036236">
    <property type="entry name" value="Znf_C2H2_sf"/>
</dbReference>
<accession>A0A852B2E9</accession>
<evidence type="ECO:0000256" key="2">
    <source>
        <dbReference type="ARBA" id="ARBA00006991"/>
    </source>
</evidence>
<sequence>TECQKRFHTSSNHLLVHERIHIEERPFYCSDCGMGFRHNSTLVTHRCIHTGERPYECPQCGKSFSDRSFFTQHQWRH</sequence>
<keyword evidence="4" id="KW-0677">Repeat</keyword>
<dbReference type="PANTHER" id="PTHR23226:SF416">
    <property type="entry name" value="FI01424P"/>
    <property type="match status" value="1"/>
</dbReference>
<dbReference type="Pfam" id="PF00096">
    <property type="entry name" value="zf-C2H2"/>
    <property type="match status" value="2"/>
</dbReference>
<evidence type="ECO:0000313" key="10">
    <source>
        <dbReference type="EMBL" id="NXE71720.1"/>
    </source>
</evidence>
<comment type="caution">
    <text evidence="10">The sequence shown here is derived from an EMBL/GenBank/DDBJ whole genome shotgun (WGS) entry which is preliminary data.</text>
</comment>
<evidence type="ECO:0000256" key="7">
    <source>
        <dbReference type="ARBA" id="ARBA00023242"/>
    </source>
</evidence>
<dbReference type="AlphaFoldDB" id="A0A852B2E9"/>
<evidence type="ECO:0000256" key="3">
    <source>
        <dbReference type="ARBA" id="ARBA00022723"/>
    </source>
</evidence>
<feature type="domain" description="C2H2-type" evidence="9">
    <location>
        <begin position="27"/>
        <end position="54"/>
    </location>
</feature>
<keyword evidence="6" id="KW-0862">Zinc</keyword>
<keyword evidence="11" id="KW-1185">Reference proteome</keyword>
<dbReference type="PANTHER" id="PTHR23226">
    <property type="entry name" value="ZINC FINGER AND SCAN DOMAIN-CONTAINING"/>
    <property type="match status" value="1"/>
</dbReference>
<keyword evidence="5 8" id="KW-0863">Zinc-finger</keyword>
<dbReference type="GO" id="GO:0008270">
    <property type="term" value="F:zinc ion binding"/>
    <property type="evidence" value="ECO:0007669"/>
    <property type="project" value="UniProtKB-KW"/>
</dbReference>
<comment type="similarity">
    <text evidence="2">Belongs to the krueppel C2H2-type zinc-finger protein family.</text>
</comment>
<feature type="non-terminal residue" evidence="10">
    <location>
        <position position="1"/>
    </location>
</feature>
<gene>
    <name evidence="10" type="primary">Znf660</name>
    <name evidence="10" type="ORF">CALORN_R02695</name>
</gene>
<evidence type="ECO:0000313" key="11">
    <source>
        <dbReference type="Proteomes" id="UP000603627"/>
    </source>
</evidence>
<dbReference type="Proteomes" id="UP000603627">
    <property type="component" value="Unassembled WGS sequence"/>
</dbReference>
<feature type="domain" description="C2H2-type" evidence="9">
    <location>
        <begin position="55"/>
        <end position="77"/>
    </location>
</feature>
<name>A0A852B2E9_CALOR</name>
<feature type="non-terminal residue" evidence="10">
    <location>
        <position position="77"/>
    </location>
</feature>
<dbReference type="GO" id="GO:0005634">
    <property type="term" value="C:nucleus"/>
    <property type="evidence" value="ECO:0007669"/>
    <property type="project" value="UniProtKB-SubCell"/>
</dbReference>
<dbReference type="EMBL" id="WBNL01004310">
    <property type="protein sequence ID" value="NXE71720.1"/>
    <property type="molecule type" value="Genomic_DNA"/>
</dbReference>
<protein>
    <submittedName>
        <fullName evidence="10">ZN660 protein</fullName>
    </submittedName>
</protein>
<keyword evidence="7" id="KW-0539">Nucleus</keyword>
<organism evidence="10 11">
    <name type="scientific">Calcarius ornatus</name>
    <name type="common">Chestnut-collared longspur</name>
    <dbReference type="NCBI Taxonomy" id="198940"/>
    <lineage>
        <taxon>Eukaryota</taxon>
        <taxon>Metazoa</taxon>
        <taxon>Chordata</taxon>
        <taxon>Craniata</taxon>
        <taxon>Vertebrata</taxon>
        <taxon>Euteleostomi</taxon>
        <taxon>Archelosauria</taxon>
        <taxon>Archosauria</taxon>
        <taxon>Dinosauria</taxon>
        <taxon>Saurischia</taxon>
        <taxon>Theropoda</taxon>
        <taxon>Coelurosauria</taxon>
        <taxon>Aves</taxon>
        <taxon>Neognathae</taxon>
        <taxon>Neoaves</taxon>
        <taxon>Telluraves</taxon>
        <taxon>Australaves</taxon>
        <taxon>Passeriformes</taxon>
        <taxon>Passeroidea</taxon>
        <taxon>Fringillidae</taxon>
        <taxon>Emberizinae</taxon>
        <taxon>Emberizini</taxon>
        <taxon>Calcarius</taxon>
    </lineage>
</organism>
<dbReference type="PROSITE" id="PS00028">
    <property type="entry name" value="ZINC_FINGER_C2H2_1"/>
    <property type="match status" value="2"/>
</dbReference>
<dbReference type="SMART" id="SM00355">
    <property type="entry name" value="ZnF_C2H2"/>
    <property type="match status" value="2"/>
</dbReference>
<dbReference type="FunFam" id="3.30.160.60:FF:001016">
    <property type="entry name" value="zinc finger protein 850-like"/>
    <property type="match status" value="1"/>
</dbReference>
<evidence type="ECO:0000256" key="4">
    <source>
        <dbReference type="ARBA" id="ARBA00022737"/>
    </source>
</evidence>
<dbReference type="GO" id="GO:0000978">
    <property type="term" value="F:RNA polymerase II cis-regulatory region sequence-specific DNA binding"/>
    <property type="evidence" value="ECO:0007669"/>
    <property type="project" value="TreeGrafter"/>
</dbReference>
<evidence type="ECO:0000256" key="6">
    <source>
        <dbReference type="ARBA" id="ARBA00022833"/>
    </source>
</evidence>
<dbReference type="FunFam" id="3.30.160.60:FF:002343">
    <property type="entry name" value="Zinc finger protein 33A"/>
    <property type="match status" value="1"/>
</dbReference>
<reference evidence="10" key="1">
    <citation type="submission" date="2019-09" db="EMBL/GenBank/DDBJ databases">
        <title>Bird 10,000 Genomes (B10K) Project - Family phase.</title>
        <authorList>
            <person name="Zhang G."/>
        </authorList>
    </citation>
    <scope>NUCLEOTIDE SEQUENCE</scope>
    <source>
        <strain evidence="10">B10K-DU-015-28</strain>
        <tissue evidence="10">Muscle</tissue>
    </source>
</reference>
<evidence type="ECO:0000256" key="8">
    <source>
        <dbReference type="PROSITE-ProRule" id="PRU00042"/>
    </source>
</evidence>
<evidence type="ECO:0000256" key="5">
    <source>
        <dbReference type="ARBA" id="ARBA00022771"/>
    </source>
</evidence>
<evidence type="ECO:0000256" key="1">
    <source>
        <dbReference type="ARBA" id="ARBA00004123"/>
    </source>
</evidence>
<dbReference type="GO" id="GO:0000981">
    <property type="term" value="F:DNA-binding transcription factor activity, RNA polymerase II-specific"/>
    <property type="evidence" value="ECO:0007669"/>
    <property type="project" value="TreeGrafter"/>
</dbReference>
<dbReference type="Gene3D" id="3.30.160.60">
    <property type="entry name" value="Classic Zinc Finger"/>
    <property type="match status" value="3"/>
</dbReference>